<dbReference type="InterPro" id="IPR002104">
    <property type="entry name" value="Integrase_catalytic"/>
</dbReference>
<dbReference type="GO" id="GO:0003677">
    <property type="term" value="F:DNA binding"/>
    <property type="evidence" value="ECO:0007669"/>
    <property type="project" value="UniProtKB-KW"/>
</dbReference>
<feature type="domain" description="Core-binding (CB)" evidence="7">
    <location>
        <begin position="322"/>
        <end position="401"/>
    </location>
</feature>
<dbReference type="SUPFAM" id="SSF56349">
    <property type="entry name" value="DNA breaking-rejoining enzymes"/>
    <property type="match status" value="1"/>
</dbReference>
<keyword evidence="4" id="KW-0812">Transmembrane</keyword>
<dbReference type="InterPro" id="IPR043502">
    <property type="entry name" value="DNA/RNA_pol_sf"/>
</dbReference>
<name>A0ABD2WZD2_9HYME</name>
<evidence type="ECO:0000256" key="2">
    <source>
        <dbReference type="ARBA" id="ARBA00023125"/>
    </source>
</evidence>
<dbReference type="PROSITE" id="PS51900">
    <property type="entry name" value="CB"/>
    <property type="match status" value="1"/>
</dbReference>
<dbReference type="PANTHER" id="PTHR33050:SF7">
    <property type="entry name" value="RIBONUCLEASE H"/>
    <property type="match status" value="1"/>
</dbReference>
<proteinExistence type="predicted"/>
<gene>
    <name evidence="8" type="ORF">TKK_007502</name>
</gene>
<keyword evidence="4" id="KW-1133">Transmembrane helix</keyword>
<dbReference type="InterPro" id="IPR004107">
    <property type="entry name" value="Integrase_SAM-like_N"/>
</dbReference>
<reference evidence="8 9" key="1">
    <citation type="journal article" date="2024" name="bioRxiv">
        <title>A reference genome for Trichogramma kaykai: A tiny desert-dwelling parasitoid wasp with competing sex-ratio distorters.</title>
        <authorList>
            <person name="Culotta J."/>
            <person name="Lindsey A.R."/>
        </authorList>
    </citation>
    <scope>NUCLEOTIDE SEQUENCE [LARGE SCALE GENOMIC DNA]</scope>
    <source>
        <strain evidence="8 9">KSX58</strain>
    </source>
</reference>
<dbReference type="InterPro" id="IPR044068">
    <property type="entry name" value="CB"/>
</dbReference>
<dbReference type="GO" id="GO:0015074">
    <property type="term" value="P:DNA integration"/>
    <property type="evidence" value="ECO:0007669"/>
    <property type="project" value="UniProtKB-KW"/>
</dbReference>
<dbReference type="InterPro" id="IPR011010">
    <property type="entry name" value="DNA_brk_join_enz"/>
</dbReference>
<feature type="domain" description="Reverse transcriptase" evidence="5">
    <location>
        <begin position="16"/>
        <end position="198"/>
    </location>
</feature>
<dbReference type="InterPro" id="IPR010998">
    <property type="entry name" value="Integrase_recombinase_N"/>
</dbReference>
<protein>
    <recommendedName>
        <fullName evidence="10">Reverse transcriptase domain-containing protein</fullName>
    </recommendedName>
</protein>
<dbReference type="Gene3D" id="3.30.70.270">
    <property type="match status" value="1"/>
</dbReference>
<feature type="transmembrane region" description="Helical" evidence="4">
    <location>
        <begin position="233"/>
        <end position="252"/>
    </location>
</feature>
<dbReference type="InterPro" id="IPR052055">
    <property type="entry name" value="Hepadnavirus_pol/RT"/>
</dbReference>
<dbReference type="InterPro" id="IPR013762">
    <property type="entry name" value="Integrase-like_cat_sf"/>
</dbReference>
<keyword evidence="9" id="KW-1185">Reference proteome</keyword>
<evidence type="ECO:0000256" key="3">
    <source>
        <dbReference type="ARBA" id="ARBA00023172"/>
    </source>
</evidence>
<sequence>MNKRIKNAIHELEEKGAVVKCLERDDQVLSPYFLRKKPNGTDRFILNLKWLNQFIKKRHFKMEDFRTATQLTNKNDYLASIDIKDAYFLVALHKDSRKYVRFTFEDETYEFVCLAFGLSSAPYIFTKLMKAPTKILRTAGYTNVIYLDDYLAIENTPEKCSKNINAALNLFTSLGLIINHEKSELMPVQRCTFLGVEIDTARYCIQLPRRKMKHIHALIETYLNMKSCSIRSYAVLIGTLISCCPAVEYAWLYTKILEKEKIFELIWNNYRYDAIMHISTEAKEELEWWKSNIKIRIDTSPASSSSPPDCRQSVRQALIARGAPEEATEIMIASLSNATLRQYSGALKQWNNYCLNKNININDINKYNLLGFLTEKYKEGASHGTLNSHRSALSLLSNNKIGDHPDITRFMKGVHKLRPARPKYAFTWDAGTVIEHLKTLDCTSLKLITYKTVMLIALSTAQRAQTISLLKLNNIKEVSKGLIIMISDLVKTSGPGKEQPLLHLPTFPEQPNICVATTIEEYIKLTSQFRGDNQHLFISLNPPYKSVGAEAISRWLKKCLELCGINTQTFSGHSTRHAASSKADEKGIDIDTIRRTVGWSKGSQTFAVL</sequence>
<dbReference type="CDD" id="cd03714">
    <property type="entry name" value="RT_DIRS1"/>
    <property type="match status" value="1"/>
</dbReference>
<evidence type="ECO:0000313" key="8">
    <source>
        <dbReference type="EMBL" id="KAL3398327.1"/>
    </source>
</evidence>
<dbReference type="EMBL" id="JBJJXI010000059">
    <property type="protein sequence ID" value="KAL3398327.1"/>
    <property type="molecule type" value="Genomic_DNA"/>
</dbReference>
<dbReference type="Gene3D" id="1.10.150.130">
    <property type="match status" value="1"/>
</dbReference>
<dbReference type="PROSITE" id="PS50878">
    <property type="entry name" value="RT_POL"/>
    <property type="match status" value="1"/>
</dbReference>
<dbReference type="Gene3D" id="3.10.10.10">
    <property type="entry name" value="HIV Type 1 Reverse Transcriptase, subunit A, domain 1"/>
    <property type="match status" value="1"/>
</dbReference>
<evidence type="ECO:0000313" key="9">
    <source>
        <dbReference type="Proteomes" id="UP001627154"/>
    </source>
</evidence>
<dbReference type="AlphaFoldDB" id="A0ABD2WZD2"/>
<dbReference type="Proteomes" id="UP001627154">
    <property type="component" value="Unassembled WGS sequence"/>
</dbReference>
<dbReference type="Pfam" id="PF00589">
    <property type="entry name" value="Phage_integrase"/>
    <property type="match status" value="1"/>
</dbReference>
<comment type="caution">
    <text evidence="8">The sequence shown here is derived from an EMBL/GenBank/DDBJ whole genome shotgun (WGS) entry which is preliminary data.</text>
</comment>
<evidence type="ECO:0000256" key="4">
    <source>
        <dbReference type="SAM" id="Phobius"/>
    </source>
</evidence>
<dbReference type="Pfam" id="PF00078">
    <property type="entry name" value="RVT_1"/>
    <property type="match status" value="1"/>
</dbReference>
<organism evidence="8 9">
    <name type="scientific">Trichogramma kaykai</name>
    <dbReference type="NCBI Taxonomy" id="54128"/>
    <lineage>
        <taxon>Eukaryota</taxon>
        <taxon>Metazoa</taxon>
        <taxon>Ecdysozoa</taxon>
        <taxon>Arthropoda</taxon>
        <taxon>Hexapoda</taxon>
        <taxon>Insecta</taxon>
        <taxon>Pterygota</taxon>
        <taxon>Neoptera</taxon>
        <taxon>Endopterygota</taxon>
        <taxon>Hymenoptera</taxon>
        <taxon>Apocrita</taxon>
        <taxon>Proctotrupomorpha</taxon>
        <taxon>Chalcidoidea</taxon>
        <taxon>Trichogrammatidae</taxon>
        <taxon>Trichogramma</taxon>
    </lineage>
</organism>
<keyword evidence="4" id="KW-0472">Membrane</keyword>
<dbReference type="PANTHER" id="PTHR33050">
    <property type="entry name" value="REVERSE TRANSCRIPTASE DOMAIN-CONTAINING PROTEIN"/>
    <property type="match status" value="1"/>
</dbReference>
<dbReference type="InterPro" id="IPR000477">
    <property type="entry name" value="RT_dom"/>
</dbReference>
<dbReference type="Gene3D" id="1.10.443.10">
    <property type="entry name" value="Intergrase catalytic core"/>
    <property type="match status" value="1"/>
</dbReference>
<keyword evidence="3" id="KW-0233">DNA recombination</keyword>
<evidence type="ECO:0000259" key="7">
    <source>
        <dbReference type="PROSITE" id="PS51900"/>
    </source>
</evidence>
<keyword evidence="1" id="KW-0229">DNA integration</keyword>
<dbReference type="GO" id="GO:0071897">
    <property type="term" value="P:DNA biosynthetic process"/>
    <property type="evidence" value="ECO:0007669"/>
    <property type="project" value="UniProtKB-ARBA"/>
</dbReference>
<feature type="domain" description="Tyr recombinase" evidence="6">
    <location>
        <begin position="421"/>
        <end position="609"/>
    </location>
</feature>
<dbReference type="SUPFAM" id="SSF56672">
    <property type="entry name" value="DNA/RNA polymerases"/>
    <property type="match status" value="1"/>
</dbReference>
<evidence type="ECO:0000259" key="5">
    <source>
        <dbReference type="PROSITE" id="PS50878"/>
    </source>
</evidence>
<evidence type="ECO:0000259" key="6">
    <source>
        <dbReference type="PROSITE" id="PS51898"/>
    </source>
</evidence>
<keyword evidence="2" id="KW-0238">DNA-binding</keyword>
<accession>A0ABD2WZD2</accession>
<evidence type="ECO:0000256" key="1">
    <source>
        <dbReference type="ARBA" id="ARBA00022908"/>
    </source>
</evidence>
<dbReference type="PROSITE" id="PS51898">
    <property type="entry name" value="TYR_RECOMBINASE"/>
    <property type="match status" value="1"/>
</dbReference>
<dbReference type="Pfam" id="PF02899">
    <property type="entry name" value="Phage_int_SAM_1"/>
    <property type="match status" value="1"/>
</dbReference>
<dbReference type="InterPro" id="IPR043128">
    <property type="entry name" value="Rev_trsase/Diguanyl_cyclase"/>
</dbReference>
<dbReference type="GO" id="GO:0006310">
    <property type="term" value="P:DNA recombination"/>
    <property type="evidence" value="ECO:0007669"/>
    <property type="project" value="UniProtKB-KW"/>
</dbReference>
<evidence type="ECO:0008006" key="10">
    <source>
        <dbReference type="Google" id="ProtNLM"/>
    </source>
</evidence>